<dbReference type="Pfam" id="PF18082">
    <property type="entry name" value="NAT_N"/>
    <property type="match status" value="1"/>
</dbReference>
<sequence length="284" mass="31632">MKNPDRARPMAQDELFDVLAIAEEDRIGCARLLAGAVDQAAVAEVTAWLTARLGSFREEPPDAITTDPMAWLTAYLQLTPMIVDFHRHLGVSASVTRATLADVGRNLALHRRAHAEFGLETWDWMIAHYTGMMFALGRLNFMVHPAKETIEGAMAPGEWVPGIHIPEFGPLTAEAVDASLAQAKEFFPRHFPDKPIATVACVSWLLDPYLLEHLAGTNIASFARRFTPIGQPYDDATSALFFLFRTRDLDELPALPRDTTLRRLVLDRAEKGEPWQIGSGYLRL</sequence>
<organism evidence="3 4">
    <name type="scientific">Salinibacterium xinjiangense</name>
    <dbReference type="NCBI Taxonomy" id="386302"/>
    <lineage>
        <taxon>Bacteria</taxon>
        <taxon>Bacillati</taxon>
        <taxon>Actinomycetota</taxon>
        <taxon>Actinomycetes</taxon>
        <taxon>Micrococcales</taxon>
        <taxon>Microbacteriaceae</taxon>
        <taxon>Salinibacterium</taxon>
    </lineage>
</organism>
<evidence type="ECO:0000259" key="2">
    <source>
        <dbReference type="Pfam" id="PF18164"/>
    </source>
</evidence>
<keyword evidence="4" id="KW-1185">Reference proteome</keyword>
<evidence type="ECO:0000313" key="4">
    <source>
        <dbReference type="Proteomes" id="UP000219440"/>
    </source>
</evidence>
<protein>
    <recommendedName>
        <fullName evidence="5">Acyltransferase</fullName>
    </recommendedName>
</protein>
<evidence type="ECO:0000259" key="1">
    <source>
        <dbReference type="Pfam" id="PF18082"/>
    </source>
</evidence>
<dbReference type="Pfam" id="PF18164">
    <property type="entry name" value="GNAT_C"/>
    <property type="match status" value="1"/>
</dbReference>
<proteinExistence type="predicted"/>
<feature type="domain" description="GNAT-like C-terminal" evidence="2">
    <location>
        <begin position="133"/>
        <end position="282"/>
    </location>
</feature>
<dbReference type="InterPro" id="IPR041273">
    <property type="entry name" value="NAT_N"/>
</dbReference>
<evidence type="ECO:0008006" key="5">
    <source>
        <dbReference type="Google" id="ProtNLM"/>
    </source>
</evidence>
<feature type="domain" description="N-acyltransferase N-terminal" evidence="1">
    <location>
        <begin position="11"/>
        <end position="131"/>
    </location>
</feature>
<dbReference type="Gene3D" id="3.40.630.120">
    <property type="match status" value="1"/>
</dbReference>
<dbReference type="InterPro" id="IPR041644">
    <property type="entry name" value="GNAT_C"/>
</dbReference>
<evidence type="ECO:0000313" key="3">
    <source>
        <dbReference type="EMBL" id="SOE61324.1"/>
    </source>
</evidence>
<accession>A0A2C8ZB68</accession>
<gene>
    <name evidence="3" type="ORF">SAMN06296378_1245</name>
</gene>
<dbReference type="EMBL" id="OCST01000002">
    <property type="protein sequence ID" value="SOE61324.1"/>
    <property type="molecule type" value="Genomic_DNA"/>
</dbReference>
<reference evidence="3 4" key="1">
    <citation type="submission" date="2017-09" db="EMBL/GenBank/DDBJ databases">
        <authorList>
            <person name="Ehlers B."/>
            <person name="Leendertz F.H."/>
        </authorList>
    </citation>
    <scope>NUCLEOTIDE SEQUENCE [LARGE SCALE GENOMIC DNA]</scope>
    <source>
        <strain evidence="3 4">CGMCC 1.05381</strain>
    </source>
</reference>
<dbReference type="Proteomes" id="UP000219440">
    <property type="component" value="Unassembled WGS sequence"/>
</dbReference>
<name>A0A2C8ZB68_9MICO</name>
<dbReference type="AlphaFoldDB" id="A0A2C8ZB68"/>